<name>A0A1E3H498_9HYPH</name>
<evidence type="ECO:0000256" key="8">
    <source>
        <dbReference type="RuleBase" id="RU000643"/>
    </source>
</evidence>
<reference evidence="10 11" key="1">
    <citation type="submission" date="2016-07" db="EMBL/GenBank/DDBJ databases">
        <title>Draft Genome Sequence of Methylobrevis pamukkalensis PK2.</title>
        <authorList>
            <person name="Vasilenko O.V."/>
            <person name="Doronina N.V."/>
            <person name="Shmareva M.N."/>
            <person name="Tarlachkov S.V."/>
            <person name="Mustakhimov I."/>
            <person name="Trotsenko Y.A."/>
        </authorList>
    </citation>
    <scope>NUCLEOTIDE SEQUENCE [LARGE SCALE GENOMIC DNA]</scope>
    <source>
        <strain evidence="10 11">PK2</strain>
    </source>
</reference>
<protein>
    <recommendedName>
        <fullName evidence="2 6">Elongation factor Ts</fullName>
        <shortName evidence="6">EF-Ts</shortName>
    </recommendedName>
</protein>
<dbReference type="Proteomes" id="UP000094622">
    <property type="component" value="Unassembled WGS sequence"/>
</dbReference>
<keyword evidence="5 6" id="KW-0648">Protein biosynthesis</keyword>
<dbReference type="HAMAP" id="MF_00050">
    <property type="entry name" value="EF_Ts"/>
    <property type="match status" value="1"/>
</dbReference>
<gene>
    <name evidence="6 10" type="primary">tsf</name>
    <name evidence="10" type="ORF">A6302_01512</name>
</gene>
<feature type="domain" description="Translation elongation factor EFTs/EF1B dimerisation" evidence="9">
    <location>
        <begin position="70"/>
        <end position="288"/>
    </location>
</feature>
<dbReference type="Pfam" id="PF00889">
    <property type="entry name" value="EF_TS"/>
    <property type="match status" value="1"/>
</dbReference>
<comment type="function">
    <text evidence="6 7">Associates with the EF-Tu.GDP complex and induces the exchange of GDP to GTP. It remains bound to the aminoacyl-tRNA.EF-Tu.GTP complex up to the GTP hydrolysis stage on the ribosome.</text>
</comment>
<evidence type="ECO:0000256" key="1">
    <source>
        <dbReference type="ARBA" id="ARBA00005532"/>
    </source>
</evidence>
<evidence type="ECO:0000259" key="9">
    <source>
        <dbReference type="Pfam" id="PF00889"/>
    </source>
</evidence>
<dbReference type="RefSeq" id="WP_069306406.1">
    <property type="nucleotide sequence ID" value="NZ_MCRJ01000028.1"/>
</dbReference>
<dbReference type="InterPro" id="IPR018101">
    <property type="entry name" value="Transl_elong_Ts_CS"/>
</dbReference>
<dbReference type="OrthoDB" id="9808348at2"/>
<dbReference type="Gene3D" id="1.10.286.20">
    <property type="match status" value="1"/>
</dbReference>
<dbReference type="FunFam" id="1.10.8.10:FF:000001">
    <property type="entry name" value="Elongation factor Ts"/>
    <property type="match status" value="1"/>
</dbReference>
<comment type="similarity">
    <text evidence="1 6 7">Belongs to the EF-Ts family.</text>
</comment>
<dbReference type="PATRIC" id="fig|1439726.3.peg.1592"/>
<evidence type="ECO:0000313" key="10">
    <source>
        <dbReference type="EMBL" id="ODN71140.1"/>
    </source>
</evidence>
<dbReference type="CDD" id="cd14275">
    <property type="entry name" value="UBA_EF-Ts"/>
    <property type="match status" value="1"/>
</dbReference>
<sequence length="310" mass="32510">MTISAAQVKDLREKTGAGMMDCKNALKETDGDIEAAIDWLRAKGLSKAAKKAGRVAAEGLVGVAVSGTKAAVVEVNSETDFVARNEAFQTLVRNVAEVAVNVDGDIAAVGAAAYPGKGHSVEAEVKDLVATIGENMTLRRALVLEVEQGVVAPYVHAVVAEGLGKIGVLVALESAGNADELMKLGRQIAMHVAATSPLGVTPDEISEDVIERERAIFSEQARESGKPANIIEKMVEGRIRKFYEEVTLLKQPFVMDPDKTVEAAVKAAEATVGAPIKVKAFARFNLGEGIEKEETDFAAEVAAAAGTGKA</sequence>
<evidence type="ECO:0000256" key="6">
    <source>
        <dbReference type="HAMAP-Rule" id="MF_00050"/>
    </source>
</evidence>
<dbReference type="InterPro" id="IPR001816">
    <property type="entry name" value="Transl_elong_EFTs/EF1B"/>
</dbReference>
<dbReference type="SUPFAM" id="SSF46934">
    <property type="entry name" value="UBA-like"/>
    <property type="match status" value="1"/>
</dbReference>
<dbReference type="PANTHER" id="PTHR11741:SF0">
    <property type="entry name" value="ELONGATION FACTOR TS, MITOCHONDRIAL"/>
    <property type="match status" value="1"/>
</dbReference>
<dbReference type="PANTHER" id="PTHR11741">
    <property type="entry name" value="ELONGATION FACTOR TS"/>
    <property type="match status" value="1"/>
</dbReference>
<dbReference type="Gene3D" id="3.30.479.20">
    <property type="entry name" value="Elongation factor Ts, dimerisation domain"/>
    <property type="match status" value="2"/>
</dbReference>
<dbReference type="FunFam" id="1.10.286.20:FF:000001">
    <property type="entry name" value="Elongation factor Ts"/>
    <property type="match status" value="1"/>
</dbReference>
<dbReference type="GO" id="GO:0005737">
    <property type="term" value="C:cytoplasm"/>
    <property type="evidence" value="ECO:0007669"/>
    <property type="project" value="UniProtKB-SubCell"/>
</dbReference>
<accession>A0A1E3H498</accession>
<dbReference type="PROSITE" id="PS01126">
    <property type="entry name" value="EF_TS_1"/>
    <property type="match status" value="1"/>
</dbReference>
<feature type="region of interest" description="Involved in Mg(2+) ion dislocation from EF-Tu" evidence="6">
    <location>
        <begin position="79"/>
        <end position="82"/>
    </location>
</feature>
<dbReference type="Gene3D" id="1.10.8.10">
    <property type="entry name" value="DNA helicase RuvA subunit, C-terminal domain"/>
    <property type="match status" value="1"/>
</dbReference>
<evidence type="ECO:0000256" key="2">
    <source>
        <dbReference type="ARBA" id="ARBA00016956"/>
    </source>
</evidence>
<keyword evidence="4 6" id="KW-0251">Elongation factor</keyword>
<dbReference type="InterPro" id="IPR014039">
    <property type="entry name" value="Transl_elong_EFTs/EF1B_dimer"/>
</dbReference>
<evidence type="ECO:0000256" key="5">
    <source>
        <dbReference type="ARBA" id="ARBA00022917"/>
    </source>
</evidence>
<organism evidence="10 11">
    <name type="scientific">Methylobrevis pamukkalensis</name>
    <dbReference type="NCBI Taxonomy" id="1439726"/>
    <lineage>
        <taxon>Bacteria</taxon>
        <taxon>Pseudomonadati</taxon>
        <taxon>Pseudomonadota</taxon>
        <taxon>Alphaproteobacteria</taxon>
        <taxon>Hyphomicrobiales</taxon>
        <taxon>Pleomorphomonadaceae</taxon>
        <taxon>Methylobrevis</taxon>
    </lineage>
</organism>
<comment type="caution">
    <text evidence="10">The sequence shown here is derived from an EMBL/GenBank/DDBJ whole genome shotgun (WGS) entry which is preliminary data.</text>
</comment>
<keyword evidence="11" id="KW-1185">Reference proteome</keyword>
<dbReference type="EMBL" id="MCRJ01000028">
    <property type="protein sequence ID" value="ODN71140.1"/>
    <property type="molecule type" value="Genomic_DNA"/>
</dbReference>
<dbReference type="InterPro" id="IPR009060">
    <property type="entry name" value="UBA-like_sf"/>
</dbReference>
<proteinExistence type="inferred from homology"/>
<dbReference type="PROSITE" id="PS01127">
    <property type="entry name" value="EF_TS_2"/>
    <property type="match status" value="1"/>
</dbReference>
<dbReference type="SUPFAM" id="SSF54713">
    <property type="entry name" value="Elongation factor Ts (EF-Ts), dimerisation domain"/>
    <property type="match status" value="2"/>
</dbReference>
<keyword evidence="3 6" id="KW-0963">Cytoplasm</keyword>
<dbReference type="InterPro" id="IPR036402">
    <property type="entry name" value="EF-Ts_dimer_sf"/>
</dbReference>
<evidence type="ECO:0000256" key="4">
    <source>
        <dbReference type="ARBA" id="ARBA00022768"/>
    </source>
</evidence>
<dbReference type="AlphaFoldDB" id="A0A1E3H498"/>
<evidence type="ECO:0000256" key="3">
    <source>
        <dbReference type="ARBA" id="ARBA00022490"/>
    </source>
</evidence>
<comment type="subcellular location">
    <subcellularLocation>
        <location evidence="6 8">Cytoplasm</location>
    </subcellularLocation>
</comment>
<evidence type="ECO:0000313" key="11">
    <source>
        <dbReference type="Proteomes" id="UP000094622"/>
    </source>
</evidence>
<dbReference type="GO" id="GO:0003746">
    <property type="term" value="F:translation elongation factor activity"/>
    <property type="evidence" value="ECO:0007669"/>
    <property type="project" value="UniProtKB-UniRule"/>
</dbReference>
<evidence type="ECO:0000256" key="7">
    <source>
        <dbReference type="RuleBase" id="RU000642"/>
    </source>
</evidence>
<dbReference type="NCBIfam" id="TIGR00116">
    <property type="entry name" value="tsf"/>
    <property type="match status" value="1"/>
</dbReference>